<gene>
    <name evidence="2" type="ORF">EDC56_1220</name>
</gene>
<dbReference type="OrthoDB" id="6174642at2"/>
<comment type="caution">
    <text evidence="2">The sequence shown here is derived from an EMBL/GenBank/DDBJ whole genome shotgun (WGS) entry which is preliminary data.</text>
</comment>
<evidence type="ECO:0000313" key="2">
    <source>
        <dbReference type="EMBL" id="ROS05674.1"/>
    </source>
</evidence>
<dbReference type="Proteomes" id="UP000275394">
    <property type="component" value="Unassembled WGS sequence"/>
</dbReference>
<name>A0A3N2E0P6_9GAMM</name>
<dbReference type="RefSeq" id="WP_123711566.1">
    <property type="nucleotide sequence ID" value="NZ_RKHR01000003.1"/>
</dbReference>
<accession>A0A3N2E0P6</accession>
<sequence>MSVIIQPLITKAGITAMINAQENGFKVKITHVGVGDGVPGGYKALDTQASLKSELHRVEVSGGELIGSKHNQLHITAIVNERSGNPPNHNYDIYEVGFYLSDGTLFAIYASEQDKIAQKVLGTDFLLAFDITLSGVSADAVVIDGDSNLALPLPVARDNLLLGENTVKIHTQYQFDQLFNQGDKTVVEENTTIVLSPIQGTKEGEISCGAWGGVGDEAHNSYNGRPAYILKNSIVLRSGVCIIGFNPYDTVVIKSSADIKVFVGSMDHPVDGVLLEGWSFDGRGGVNSLGGTLVGSGSGGAFYLDHADHCQLNCHVINHKIHNDNNTALGGGIYAVRGENRYLQAQYIISNSADNGGGVANALLANLTITDCQATKAGAVGSGAVGGELSNYHFVGCVGDSAVKGVSNQDGSRIGVGTISPQGALHISSAKNGSCDVILEADTDNNNEADTPSILFRQDGGFDRSNIKQADNELIISNAAERYQDRVGGIIFKTANDQNIDNAVERMNISAEGKVSVKESLSVGNSVGIGTDNPKANLHISSGDAGDCKLILESDTDDNNEGDNASIIFRQDGGYDSSSIRQADNALELVNHATIRGGITLKTTAELGKDKERFHITAGGNVGVGTVTPSHLLDVNGDVVAKRLGLNTGTNTSLHLNVAGYGSMKRLHVGDDQSEDKGLNQGHIKDGDVLADRFVDKKNGNYYVQPSSRSNFVDVVSNGHVAQNSNITNSLTMNNRTPIEIVRFKSGENRDTSDWPPGEWNAVITGFDTGVADIQEDGSGRFMGVQMLISNGQWYIYSLLHTHHDGADWEVDVMFIRKEMSSRRNF</sequence>
<keyword evidence="3" id="KW-1185">Reference proteome</keyword>
<dbReference type="InterPro" id="IPR022225">
    <property type="entry name" value="Phage_tail_fibre_N"/>
</dbReference>
<evidence type="ECO:0000313" key="3">
    <source>
        <dbReference type="Proteomes" id="UP000275394"/>
    </source>
</evidence>
<dbReference type="EMBL" id="RKHR01000003">
    <property type="protein sequence ID" value="ROS05674.1"/>
    <property type="molecule type" value="Genomic_DNA"/>
</dbReference>
<dbReference type="AlphaFoldDB" id="A0A3N2E0P6"/>
<evidence type="ECO:0000259" key="1">
    <source>
        <dbReference type="Pfam" id="PF12571"/>
    </source>
</evidence>
<reference evidence="2 3" key="1">
    <citation type="submission" date="2018-11" db="EMBL/GenBank/DDBJ databases">
        <title>Genomic Encyclopedia of Type Strains, Phase IV (KMG-IV): sequencing the most valuable type-strain genomes for metagenomic binning, comparative biology and taxonomic classification.</title>
        <authorList>
            <person name="Goeker M."/>
        </authorList>
    </citation>
    <scope>NUCLEOTIDE SEQUENCE [LARGE SCALE GENOMIC DNA]</scope>
    <source>
        <strain evidence="2 3">DSM 100316</strain>
    </source>
</reference>
<dbReference type="Pfam" id="PF12571">
    <property type="entry name" value="Phage_tail_fib"/>
    <property type="match status" value="1"/>
</dbReference>
<protein>
    <submittedName>
        <fullName evidence="2">Tail-collar fiber protein</fullName>
    </submittedName>
</protein>
<proteinExistence type="predicted"/>
<organism evidence="2 3">
    <name type="scientific">Sinobacterium caligoides</name>
    <dbReference type="NCBI Taxonomy" id="933926"/>
    <lineage>
        <taxon>Bacteria</taxon>
        <taxon>Pseudomonadati</taxon>
        <taxon>Pseudomonadota</taxon>
        <taxon>Gammaproteobacteria</taxon>
        <taxon>Cellvibrionales</taxon>
        <taxon>Spongiibacteraceae</taxon>
        <taxon>Sinobacterium</taxon>
    </lineage>
</organism>
<feature type="domain" description="Phage tail fibre protein N-terminal" evidence="1">
    <location>
        <begin position="6"/>
        <end position="137"/>
    </location>
</feature>